<feature type="transmembrane region" description="Helical" evidence="3">
    <location>
        <begin position="1777"/>
        <end position="1795"/>
    </location>
</feature>
<dbReference type="Gene3D" id="2.160.20.10">
    <property type="entry name" value="Single-stranded right-handed beta-helix, Pectin lyase-like"/>
    <property type="match status" value="1"/>
</dbReference>
<dbReference type="Gene3D" id="1.20.1270.90">
    <property type="entry name" value="AF1782-like"/>
    <property type="match status" value="6"/>
</dbReference>
<keyword evidence="1" id="KW-0175">Coiled coil</keyword>
<evidence type="ECO:0000313" key="6">
    <source>
        <dbReference type="EMBL" id="THB61184.1"/>
    </source>
</evidence>
<gene>
    <name evidence="6" type="ORF">ESZ54_06595</name>
</gene>
<dbReference type="RefSeq" id="WP_136136878.1">
    <property type="nucleotide sequence ID" value="NZ_SDGV01000015.1"/>
</dbReference>
<feature type="coiled-coil region" evidence="1">
    <location>
        <begin position="1535"/>
        <end position="1573"/>
    </location>
</feature>
<reference evidence="6 7" key="1">
    <citation type="submission" date="2019-01" db="EMBL/GenBank/DDBJ databases">
        <title>Vagococcus silagei sp. nov. isolated from brewer's grain.</title>
        <authorList>
            <person name="Guu J.-R."/>
        </authorList>
    </citation>
    <scope>NUCLEOTIDE SEQUENCE [LARGE SCALE GENOMIC DNA]</scope>
    <source>
        <strain evidence="6 7">2B-2</strain>
    </source>
</reference>
<dbReference type="OrthoDB" id="2170737at2"/>
<dbReference type="EMBL" id="SDGV01000015">
    <property type="protein sequence ID" value="THB61184.1"/>
    <property type="molecule type" value="Genomic_DNA"/>
</dbReference>
<dbReference type="Pfam" id="PF07554">
    <property type="entry name" value="FIVAR"/>
    <property type="match status" value="6"/>
</dbReference>
<evidence type="ECO:0000256" key="4">
    <source>
        <dbReference type="SAM" id="SignalP"/>
    </source>
</evidence>
<keyword evidence="3" id="KW-1133">Transmembrane helix</keyword>
<dbReference type="NCBIfam" id="NF033679">
    <property type="entry name" value="DNRLRE_dom"/>
    <property type="match status" value="1"/>
</dbReference>
<organism evidence="6 7">
    <name type="scientific">Vagococcus silagei</name>
    <dbReference type="NCBI Taxonomy" id="2508885"/>
    <lineage>
        <taxon>Bacteria</taxon>
        <taxon>Bacillati</taxon>
        <taxon>Bacillota</taxon>
        <taxon>Bacilli</taxon>
        <taxon>Lactobacillales</taxon>
        <taxon>Enterococcaceae</taxon>
        <taxon>Vagococcus</taxon>
    </lineage>
</organism>
<keyword evidence="3" id="KW-0812">Transmembrane</keyword>
<feature type="domain" description="Bacterial Ig-like" evidence="5">
    <location>
        <begin position="665"/>
        <end position="728"/>
    </location>
</feature>
<feature type="domain" description="Bacterial Ig-like" evidence="5">
    <location>
        <begin position="1016"/>
        <end position="1073"/>
    </location>
</feature>
<sequence length="1801" mass="197107">MKKIIKLINYLAIMCLTLVSIGSFTLPVHAAEEPLEKQLTTELSSVGLSKQGKTYFVDGQNGEDTSDGLSPETAWKSLEKVSATTFQPGDHILLEAGSTWRGQILHPKGSGTKDATIKLDFYVKGSEGKATFKSNKRPTIHGDGTYGTGKFKRYVTGAVQLVNQEHWEIQNLEVTNTPELDNKEGYKKPGDAQRVGILLLGHEQNRTFNNVKVRNNYVHDVQSEYYLKLSGSRETKRLKAVGGIIVLGHWVDEDGNVVLNAGDHRSTTGFNDVLIENNIVKRVGLEGIRTKGDADTSVANTFHKKFSNITIRNNYLEDISGDAIVLSEVASDGVVEGNVSKRAANADYGTHNYAAVWSMSNDNALFQYNEVYGIVYGYNDAEAYDIDMQCSNVIYQYNYSHHNSGGFLLLMNSQADSIVRYNISANDGGGNKGTNADKGGGSGYNYKEQSIFHYWVKSEGRAMPLIHNNTIYVGDGVSTSLFGEGNSGDNSGTIAHFYNNILYKEGSGSLKFLAANPTNGSDAIERKLGNNPEKYIKNNIIWPESVASEKSGATKDILEKSNNKFVKPKLLINEDQSLVADLNAQEQTALNVETDSVQDFTSVSKLRERTKGFKISDDSPAIASGTVIPNQPEEDFFGNSIKDRAPDIGAHQVSNVKKKKEVKVNPIKVKTLAGVYPELPNKVDVTIKETYGDIVNERKEKKAVTWDIIAKDKYMQAGKFDVSGTVAGLSKETAVAKAEVTVTGEAGTGAESAHYVAKDAAFIQKGNPNDAYGAKQGAVSKPSAKDAYKAPFGLSYSDNYVLKLKNAGSAPYNRRFLVKFNLKDYQGKMNQIKDANIRIFVSRYDAWNGAGGTTEEQLRNTGFALDVYGVGNQWTDQALTWNNAPGNAEVSSKNPDDSIPNYTELKPVSHKEYKNSQIIDNGHAIDIDVSHYLAELDDSVEDVSFLVTIPMSKVTNFDRDNAGFDAFSLKGAAQAYRDFENGTLKLPANFPQDIEMSATTLAPKLYLSNVYEKEVEAINIKAKPGEEVTLPEKVMVTYTNETKKEVKVDWGEQAKVSFTKDGTYKVLGKASGVSLPVVATIDVKGNVIKSFKALPKLDRVVGLGRGALGMPKKVMATLESGEEVEVEVTGWDDDVSNYNENSAPGEYNFPGAVKLPTGVTNPNEEKPTQKVQTHPKPKKISFTEETVLVTAGETQPVTYRVAGEEPFTKTDEWSSAVKWSIEPLEANENSVLPVISEAGEIVTTRETTLGKYKVTAVSTRVETVKNSFTLEVAEAVINKAPLTTLILAAEKRQPSQGHAFTSASKEALDQAIAKAKALLNQPEMTQVELDEMVVELQTALDGLSELPISPTTVDKEELKKIINQAKQLTPSTGHVFTEDSQHKLESELAKADLVMASKTATQAEVNEMVNALQTVIDAMEEEEITEATTDKAELRKIMRAALDKKPSTGHVFTAETREIFEKAILKAQTILDGQMSTQAVIDAMVLELQKAMDQLKEESLKPVVDKTILSELVKKAQAVKPSVNYEFTAASKNVLDQAITRAKKLINETNSTQNEIDAMVSELQKAMDQLKEEVVKPSKVNKAELEKMIAKAENLKPSAGNVFTEKSQQNLAKIIKIAKEIVESTNPTQAEVDKMIKEIKTAIAEMKEIPEETITVNKQVLAEIVKKAQEVKPSKDHVFTKQSAETLQNAIVKAQLLLTKKDVEQKTIDAMVTELQKAIDGLEEAKEVKEEPKIPATTPESDNVKTPNNNLNGNGGGVVSKGNQSGKTLPKTNETQTFVPIIIGVTLLLCGIVCVKKRNKA</sequence>
<accession>A0A4S3B234</accession>
<dbReference type="Pfam" id="PF07532">
    <property type="entry name" value="Big_4"/>
    <property type="match status" value="3"/>
</dbReference>
<evidence type="ECO:0000259" key="5">
    <source>
        <dbReference type="Pfam" id="PF07532"/>
    </source>
</evidence>
<dbReference type="InterPro" id="IPR012334">
    <property type="entry name" value="Pectin_lyas_fold"/>
</dbReference>
<feature type="signal peptide" evidence="4">
    <location>
        <begin position="1"/>
        <end position="30"/>
    </location>
</feature>
<name>A0A4S3B234_9ENTE</name>
<proteinExistence type="predicted"/>
<dbReference type="InterPro" id="IPR011050">
    <property type="entry name" value="Pectin_lyase_fold/virulence"/>
</dbReference>
<dbReference type="InterPro" id="IPR006626">
    <property type="entry name" value="PbH1"/>
</dbReference>
<dbReference type="Proteomes" id="UP000310506">
    <property type="component" value="Unassembled WGS sequence"/>
</dbReference>
<dbReference type="SUPFAM" id="SSF51126">
    <property type="entry name" value="Pectin lyase-like"/>
    <property type="match status" value="1"/>
</dbReference>
<keyword evidence="3" id="KW-0472">Membrane</keyword>
<dbReference type="InterPro" id="IPR011081">
    <property type="entry name" value="Big_4"/>
</dbReference>
<evidence type="ECO:0000256" key="1">
    <source>
        <dbReference type="SAM" id="Coils"/>
    </source>
</evidence>
<evidence type="ECO:0000256" key="3">
    <source>
        <dbReference type="SAM" id="Phobius"/>
    </source>
</evidence>
<comment type="caution">
    <text evidence="6">The sequence shown here is derived from an EMBL/GenBank/DDBJ whole genome shotgun (WGS) entry which is preliminary data.</text>
</comment>
<feature type="compositionally biased region" description="Polar residues" evidence="2">
    <location>
        <begin position="1738"/>
        <end position="1747"/>
    </location>
</feature>
<dbReference type="SMART" id="SM00710">
    <property type="entry name" value="PbH1"/>
    <property type="match status" value="5"/>
</dbReference>
<keyword evidence="7" id="KW-1185">Reference proteome</keyword>
<feature type="region of interest" description="Disordered" evidence="2">
    <location>
        <begin position="1726"/>
        <end position="1771"/>
    </location>
</feature>
<feature type="chain" id="PRO_5020286780" evidence="4">
    <location>
        <begin position="31"/>
        <end position="1801"/>
    </location>
</feature>
<dbReference type="NCBIfam" id="TIGR01167">
    <property type="entry name" value="LPXTG_anchor"/>
    <property type="match status" value="1"/>
</dbReference>
<evidence type="ECO:0000256" key="2">
    <source>
        <dbReference type="SAM" id="MobiDB-lite"/>
    </source>
</evidence>
<feature type="domain" description="Bacterial Ig-like" evidence="5">
    <location>
        <begin position="1109"/>
        <end position="1154"/>
    </location>
</feature>
<protein>
    <submittedName>
        <fullName evidence="6">DNRLRE domain-containing protein</fullName>
    </submittedName>
</protein>
<evidence type="ECO:0000313" key="7">
    <source>
        <dbReference type="Proteomes" id="UP000310506"/>
    </source>
</evidence>
<keyword evidence="4" id="KW-0732">Signal</keyword>